<evidence type="ECO:0000313" key="3">
    <source>
        <dbReference type="Proteomes" id="UP000236919"/>
    </source>
</evidence>
<protein>
    <submittedName>
        <fullName evidence="2">Uncharacterized protein</fullName>
    </submittedName>
</protein>
<feature type="transmembrane region" description="Helical" evidence="1">
    <location>
        <begin position="71"/>
        <end position="90"/>
    </location>
</feature>
<gene>
    <name evidence="2" type="ORF">CYD53_11433</name>
</gene>
<sequence>MRWIRLRSQTWKMAVFPSLELSATTVRVRLWPSIAWAISASSGLISETPSASIAPTVITRCAAWKTSADPLVASVSALLIVLTLVVVLIVDRSAGLSRTFVR</sequence>
<name>A0A2S4M1K8_9HYPH</name>
<reference evidence="2 3" key="1">
    <citation type="submission" date="2018-01" db="EMBL/GenBank/DDBJ databases">
        <title>Genomic Encyclopedia of Type Strains, Phase III (KMG-III): the genomes of soil and plant-associated and newly described type strains.</title>
        <authorList>
            <person name="Whitman W."/>
        </authorList>
    </citation>
    <scope>NUCLEOTIDE SEQUENCE [LARGE SCALE GENOMIC DNA]</scope>
    <source>
        <strain evidence="2 3">1131</strain>
    </source>
</reference>
<evidence type="ECO:0000313" key="2">
    <source>
        <dbReference type="EMBL" id="POR48601.1"/>
    </source>
</evidence>
<keyword evidence="1" id="KW-0472">Membrane</keyword>
<dbReference type="Proteomes" id="UP000236919">
    <property type="component" value="Unassembled WGS sequence"/>
</dbReference>
<keyword evidence="1" id="KW-1133">Transmembrane helix</keyword>
<evidence type="ECO:0000256" key="1">
    <source>
        <dbReference type="SAM" id="Phobius"/>
    </source>
</evidence>
<dbReference type="AlphaFoldDB" id="A0A2S4M1K8"/>
<keyword evidence="1" id="KW-0812">Transmembrane</keyword>
<proteinExistence type="predicted"/>
<organism evidence="2 3">
    <name type="scientific">Bosea psychrotolerans</name>
    <dbReference type="NCBI Taxonomy" id="1871628"/>
    <lineage>
        <taxon>Bacteria</taxon>
        <taxon>Pseudomonadati</taxon>
        <taxon>Pseudomonadota</taxon>
        <taxon>Alphaproteobacteria</taxon>
        <taxon>Hyphomicrobiales</taxon>
        <taxon>Boseaceae</taxon>
        <taxon>Bosea</taxon>
    </lineage>
</organism>
<dbReference type="EMBL" id="PQFZ01000014">
    <property type="protein sequence ID" value="POR48601.1"/>
    <property type="molecule type" value="Genomic_DNA"/>
</dbReference>
<accession>A0A2S4M1K8</accession>
<comment type="caution">
    <text evidence="2">The sequence shown here is derived from an EMBL/GenBank/DDBJ whole genome shotgun (WGS) entry which is preliminary data.</text>
</comment>
<keyword evidence="3" id="KW-1185">Reference proteome</keyword>